<dbReference type="PANTHER" id="PTHR37494:SF1">
    <property type="entry name" value="STAPHYLOCOCCUS AUREUS SURFACE PROTEIN A"/>
    <property type="match status" value="1"/>
</dbReference>
<name>A0A7W8IGV7_9BACT</name>
<organism evidence="1 2">
    <name type="scientific">Tunturiibacter empetritectus</name>
    <dbReference type="NCBI Taxonomy" id="3069691"/>
    <lineage>
        <taxon>Bacteria</taxon>
        <taxon>Pseudomonadati</taxon>
        <taxon>Acidobacteriota</taxon>
        <taxon>Terriglobia</taxon>
        <taxon>Terriglobales</taxon>
        <taxon>Acidobacteriaceae</taxon>
        <taxon>Tunturiibacter</taxon>
    </lineage>
</organism>
<dbReference type="GO" id="GO:0005509">
    <property type="term" value="F:calcium ion binding"/>
    <property type="evidence" value="ECO:0007669"/>
    <property type="project" value="InterPro"/>
</dbReference>
<keyword evidence="2" id="KW-1185">Reference proteome</keyword>
<dbReference type="Gene3D" id="2.60.40.10">
    <property type="entry name" value="Immunoglobulins"/>
    <property type="match status" value="14"/>
</dbReference>
<proteinExistence type="predicted"/>
<gene>
    <name evidence="1" type="ORF">HDF09_001564</name>
</gene>
<dbReference type="PANTHER" id="PTHR37494">
    <property type="entry name" value="HEMAGGLUTININ"/>
    <property type="match status" value="1"/>
</dbReference>
<dbReference type="InterPro" id="IPR015919">
    <property type="entry name" value="Cadherin-like_sf"/>
</dbReference>
<evidence type="ECO:0000313" key="2">
    <source>
        <dbReference type="Proteomes" id="UP000568106"/>
    </source>
</evidence>
<dbReference type="Proteomes" id="UP000568106">
    <property type="component" value="Unassembled WGS sequence"/>
</dbReference>
<dbReference type="SUPFAM" id="SSF49313">
    <property type="entry name" value="Cadherin-like"/>
    <property type="match status" value="14"/>
</dbReference>
<comment type="caution">
    <text evidence="1">The sequence shown here is derived from an EMBL/GenBank/DDBJ whole genome shotgun (WGS) entry which is preliminary data.</text>
</comment>
<dbReference type="InterPro" id="IPR013783">
    <property type="entry name" value="Ig-like_fold"/>
</dbReference>
<evidence type="ECO:0000313" key="1">
    <source>
        <dbReference type="EMBL" id="MBB5316895.1"/>
    </source>
</evidence>
<protein>
    <submittedName>
        <fullName evidence="1">Uncharacterized protein</fullName>
    </submittedName>
</protein>
<dbReference type="GO" id="GO:0016020">
    <property type="term" value="C:membrane"/>
    <property type="evidence" value="ECO:0007669"/>
    <property type="project" value="InterPro"/>
</dbReference>
<reference evidence="1" key="1">
    <citation type="submission" date="2020-08" db="EMBL/GenBank/DDBJ databases">
        <title>Genomic Encyclopedia of Type Strains, Phase IV (KMG-V): Genome sequencing to study the core and pangenomes of soil and plant-associated prokaryotes.</title>
        <authorList>
            <person name="Whitman W."/>
        </authorList>
    </citation>
    <scope>NUCLEOTIDE SEQUENCE [LARGE SCALE GENOMIC DNA]</scope>
    <source>
        <strain evidence="1">M8UP27</strain>
    </source>
</reference>
<accession>A0A7W8IGV7</accession>
<sequence>MTTSVAATLVVAPQPLTITVVSLPAGQTNSPYSASLQVSGGTAPYTWSASALPVGLTLTNNGIISGTPTASGNFPIVVTVADAGSPTLTTKAAFTLSVSATIQPLIITSTSLAPATSSKPYSASLDASGGTAPYTWSAGALPAGLTLTSNGIISGTPTTTGAFSITVTVTDAGSPSLSAKTSFSLSVAATIQPLNVTSATLAGATSDQPYSASLNASGGTAPYAWSASALPAGLSLQSNGILSGTPTLTGSFPVTFTVTDAGSPTQTAKATLSISVTADIQPLTITSTSVAPATSNKPYSASLDASGGTAPYTWSASALPAGLSLRSNGILSGTPTTTGSFPITFTVTDAGSPALTAKTTLSISVTAAIQPLTITSTAFAGATANQPYSVSLNASGGTAPYSWSAAGLPAGLSLSSNGIIAGTPTATGSFPITFTVTDASAPAVTAKATFGLSVTAPIQPLTITSTAIASATSNQPYTASLNASGGTAPYIWSAAGLPAGLSLASNGIIAGTPTATGSFPITFTVTDAGSPTLTTKATLTLSIATAIQPLTITSTAFAGATSNQPYTASLNASGGTAPYTWSAAGLPAGLSLAGNGIISGTPTATGSFPITFTVTDAGSPALTAKATLTLSVTTPIAPLSITSTAFAGATSNQPYAATLSATGGTTPYTWSVTGLPAGLTLGSNGVIAGTPTATGSFPIAITATDAGSPALTAKATLTLSVTAPIAPLSITSTAFAGATSNQPYTATLSATGGTAPYTWSVTGLPAGLTLGSNGVIAGTPTATGTFSITVTVTDSQSPAKTASATIPLAVTAAIAPLSITSTAFAGATSTQPYSTTLSATGGTAPYTWSVTGLPAGLSLSSNGVIAGTPTATGNFSISVTVTDSQSPAKTASATIPLSVTAPIAPLSITSTAFAGATSNQPYSTTLSATGGTAPYTWSVTGLPAGLTLGSNGVIAGTPTATGTFSITVTVTDSQSPAKTASATIPLAVTAAIAPLSITSTAFAGATSTQPYSTTLSATGGTAPYTWSVTGLPAGLSLGSNGVIAGTPTATGNFSISVTVTDSQSPAKTASATIPLAVTAPIAPLSITSTAFAGATSNQPYSTTLSATGGTAPYTWSVTGLPAGLSLGSNGVIAGTPTATGTFSLTTTVTDSESPTKTASATISLLVAVPPLTITSSTLPSGTDGTTYSGTLQASGGTPAYTWSISGSLPSGLTLAATTGVISGTPSVTGTTSFTATVSDNGSPVQSKSVTVSITLSAAQPPPGPGTTWYIRPDGGSNTQCTGKTNAAYPGSGTGQACAFNHPYQMMNSSGSWAKFAGGDTIQFVNTSGTSDTYYMGEQNSGVGTDWHAQLSGICPAPNSGNSEGSSCILPAPPSGTAGQHTRILGQNAGNCHDSGHTHLVNPTILSGIDAAFVVLDTRGTDYVDISCIEITQPDTCTMVAGAGQCTDSKNYVRYGGLLLNYLTQQGPSNLTLQDLAIVGTAGSGILGSKLNKSSSDVFSATDVYVIGNGQAGWNGDGGGCNTSCETVGTMNISYATIDWNGCVAVKPYDMTKPDTQNAFNYCYGQESGGYGDGFVQIAAGNMTMNVDHSHFRWNTQDGFDSLHLSDDVKTSPAIHISDSWSEGNGGQTFKLGAGAASTAINNVSISNCRILSNASAFPLNPSGWALDSADTCRAAGDQWAFQLNNGTAITLENNTSVGYGNTMYDIECAALAPNCAANGATFIFRNNISKGYADPGNSNTLASGIYLGSGNVFANSGSAIDHNLWNTIATGCPDSYLSQQEKIYTCGDPDLTGESNINAINPNISSSSPAINSGIAVSGVTTDFNGKTRANPPAIGAMEP</sequence>
<dbReference type="EMBL" id="JACHDY010000002">
    <property type="protein sequence ID" value="MBB5316895.1"/>
    <property type="molecule type" value="Genomic_DNA"/>
</dbReference>
<dbReference type="Pfam" id="PF05345">
    <property type="entry name" value="He_PIG"/>
    <property type="match status" value="14"/>
</dbReference>